<dbReference type="NCBIfam" id="NF002806">
    <property type="entry name" value="PRK02948.1"/>
    <property type="match status" value="1"/>
</dbReference>
<evidence type="ECO:0000256" key="7">
    <source>
        <dbReference type="ARBA" id="ARBA00022898"/>
    </source>
</evidence>
<keyword evidence="15" id="KW-1185">Reference proteome</keyword>
<dbReference type="GO" id="GO:0051536">
    <property type="term" value="F:iron-sulfur cluster binding"/>
    <property type="evidence" value="ECO:0007669"/>
    <property type="project" value="UniProtKB-KW"/>
</dbReference>
<dbReference type="InterPro" id="IPR015422">
    <property type="entry name" value="PyrdxlP-dep_Trfase_small"/>
</dbReference>
<proteinExistence type="inferred from homology"/>
<dbReference type="AlphaFoldDB" id="A0A143PPV8"/>
<dbReference type="PROSITE" id="PS00595">
    <property type="entry name" value="AA_TRANSFER_CLASS_5"/>
    <property type="match status" value="1"/>
</dbReference>
<dbReference type="PANTHER" id="PTHR11601:SF34">
    <property type="entry name" value="CYSTEINE DESULFURASE"/>
    <property type="match status" value="1"/>
</dbReference>
<evidence type="ECO:0000256" key="5">
    <source>
        <dbReference type="ARBA" id="ARBA00022679"/>
    </source>
</evidence>
<evidence type="ECO:0000313" key="15">
    <source>
        <dbReference type="Proteomes" id="UP000076079"/>
    </source>
</evidence>
<dbReference type="STRING" id="1855912.LuPra_03853"/>
<accession>A0A143PPV8</accession>
<dbReference type="Gene3D" id="3.40.640.10">
    <property type="entry name" value="Type I PLP-dependent aspartate aminotransferase-like (Major domain)"/>
    <property type="match status" value="1"/>
</dbReference>
<dbReference type="Pfam" id="PF00266">
    <property type="entry name" value="Aminotran_5"/>
    <property type="match status" value="1"/>
</dbReference>
<comment type="catalytic activity">
    <reaction evidence="10">
        <text>(sulfur carrier)-H + L-cysteine = (sulfur carrier)-SH + L-alanine</text>
        <dbReference type="Rhea" id="RHEA:43892"/>
        <dbReference type="Rhea" id="RHEA-COMP:14737"/>
        <dbReference type="Rhea" id="RHEA-COMP:14739"/>
        <dbReference type="ChEBI" id="CHEBI:29917"/>
        <dbReference type="ChEBI" id="CHEBI:35235"/>
        <dbReference type="ChEBI" id="CHEBI:57972"/>
        <dbReference type="ChEBI" id="CHEBI:64428"/>
        <dbReference type="EC" id="2.8.1.7"/>
    </reaction>
</comment>
<keyword evidence="7" id="KW-0663">Pyridoxal phosphate</keyword>
<evidence type="ECO:0000256" key="6">
    <source>
        <dbReference type="ARBA" id="ARBA00022723"/>
    </source>
</evidence>
<evidence type="ECO:0000256" key="10">
    <source>
        <dbReference type="ARBA" id="ARBA00050776"/>
    </source>
</evidence>
<protein>
    <recommendedName>
        <fullName evidence="4">cysteine desulfurase</fullName>
        <ecNumber evidence="4">2.8.1.7</ecNumber>
    </recommendedName>
</protein>
<dbReference type="KEGG" id="abac:LuPra_03853"/>
<evidence type="ECO:0000256" key="8">
    <source>
        <dbReference type="ARBA" id="ARBA00023004"/>
    </source>
</evidence>
<name>A0A143PPV8_LUTPR</name>
<dbReference type="PANTHER" id="PTHR11601">
    <property type="entry name" value="CYSTEINE DESULFURYLASE FAMILY MEMBER"/>
    <property type="match status" value="1"/>
</dbReference>
<dbReference type="PIRSF" id="PIRSF005572">
    <property type="entry name" value="NifS"/>
    <property type="match status" value="1"/>
</dbReference>
<evidence type="ECO:0000256" key="1">
    <source>
        <dbReference type="ARBA" id="ARBA00001933"/>
    </source>
</evidence>
<keyword evidence="6" id="KW-0479">Metal-binding</keyword>
<dbReference type="GO" id="GO:0031071">
    <property type="term" value="F:cysteine desulfurase activity"/>
    <property type="evidence" value="ECO:0007669"/>
    <property type="project" value="UniProtKB-EC"/>
</dbReference>
<dbReference type="EC" id="2.8.1.7" evidence="4"/>
<comment type="function">
    <text evidence="2">Catalyzes the removal of elemental sulfur atoms from cysteine to produce alanine. Seems to participate in the biosynthesis of the nitrogenase metalloclusters by providing the inorganic sulfur required for the Fe-S core formation.</text>
</comment>
<evidence type="ECO:0000256" key="12">
    <source>
        <dbReference type="SAM" id="MobiDB-lite"/>
    </source>
</evidence>
<dbReference type="PATRIC" id="fig|1813736.3.peg.4059"/>
<dbReference type="InterPro" id="IPR015424">
    <property type="entry name" value="PyrdxlP-dep_Trfase"/>
</dbReference>
<evidence type="ECO:0000256" key="9">
    <source>
        <dbReference type="ARBA" id="ARBA00023014"/>
    </source>
</evidence>
<dbReference type="InterPro" id="IPR020578">
    <property type="entry name" value="Aminotrans_V_PyrdxlP_BS"/>
</dbReference>
<evidence type="ECO:0000256" key="3">
    <source>
        <dbReference type="ARBA" id="ARBA00006490"/>
    </source>
</evidence>
<dbReference type="SUPFAM" id="SSF53383">
    <property type="entry name" value="PLP-dependent transferases"/>
    <property type="match status" value="1"/>
</dbReference>
<reference evidence="14 15" key="1">
    <citation type="journal article" date="2016" name="Genome Announc.">
        <title>First Complete Genome Sequence of a Subdivision 6 Acidobacterium Strain.</title>
        <authorList>
            <person name="Huang S."/>
            <person name="Vieira S."/>
            <person name="Bunk B."/>
            <person name="Riedel T."/>
            <person name="Sproer C."/>
            <person name="Overmann J."/>
        </authorList>
    </citation>
    <scope>NUCLEOTIDE SEQUENCE [LARGE SCALE GENOMIC DNA]</scope>
    <source>
        <strain evidence="15">DSM 100886 HEG_-6_39</strain>
    </source>
</reference>
<feature type="compositionally biased region" description="Polar residues" evidence="12">
    <location>
        <begin position="393"/>
        <end position="405"/>
    </location>
</feature>
<dbReference type="Gene3D" id="3.90.1150.10">
    <property type="entry name" value="Aspartate Aminotransferase, domain 1"/>
    <property type="match status" value="1"/>
</dbReference>
<feature type="region of interest" description="Disordered" evidence="12">
    <location>
        <begin position="386"/>
        <end position="405"/>
    </location>
</feature>
<keyword evidence="9" id="KW-0411">Iron-sulfur</keyword>
<dbReference type="InterPro" id="IPR015421">
    <property type="entry name" value="PyrdxlP-dep_Trfase_major"/>
</dbReference>
<evidence type="ECO:0000256" key="11">
    <source>
        <dbReference type="RuleBase" id="RU004504"/>
    </source>
</evidence>
<sequence length="405" mass="42731">MVAARPRIYLDHNATTPVDPDVIEAVAAAMRDDFGNASSVHHFGQQAKARLDDARQDVAALVGGALTEVVFTSGGTEADNFALRGVAEALEPLGKRHLVTSSIEHEAVLNTMRALERRGWRVTRVAPDRDGVVRPDAIAAAFADDTALLSLMHANNEIGTLQPVAECAALAHARGIVVHTDAVQSVGKVPVDVRALDVDLLSLSGHKLYGPKGIGALWIRRGTRLLATMTGGKQERSRRAGTENVPAIVGLGVAARLASSRLRAEATAQAQLRDTLEQGILARVPGTHVNGAGAERVPNTTNIGFEGIEAESLLIALDLDGFAVSTGSACSSGTLEPSHVLKAMGLPLHDTQNALRLSLGRHTTKAEIMAIVDALPPLVERLRALTDRRQPQLAESASRSTEGTA</sequence>
<dbReference type="Proteomes" id="UP000076079">
    <property type="component" value="Chromosome"/>
</dbReference>
<dbReference type="FunFam" id="3.40.640.10:FF:000084">
    <property type="entry name" value="IscS-like cysteine desulfurase"/>
    <property type="match status" value="1"/>
</dbReference>
<comment type="cofactor">
    <cofactor evidence="1 11">
        <name>pyridoxal 5'-phosphate</name>
        <dbReference type="ChEBI" id="CHEBI:597326"/>
    </cofactor>
</comment>
<evidence type="ECO:0000256" key="4">
    <source>
        <dbReference type="ARBA" id="ARBA00012239"/>
    </source>
</evidence>
<organism evidence="14 15">
    <name type="scientific">Luteitalea pratensis</name>
    <dbReference type="NCBI Taxonomy" id="1855912"/>
    <lineage>
        <taxon>Bacteria</taxon>
        <taxon>Pseudomonadati</taxon>
        <taxon>Acidobacteriota</taxon>
        <taxon>Vicinamibacteria</taxon>
        <taxon>Vicinamibacterales</taxon>
        <taxon>Vicinamibacteraceae</taxon>
        <taxon>Luteitalea</taxon>
    </lineage>
</organism>
<evidence type="ECO:0000256" key="2">
    <source>
        <dbReference type="ARBA" id="ARBA00003120"/>
    </source>
</evidence>
<dbReference type="InterPro" id="IPR016454">
    <property type="entry name" value="Cysteine_dSase"/>
</dbReference>
<evidence type="ECO:0000259" key="13">
    <source>
        <dbReference type="Pfam" id="PF00266"/>
    </source>
</evidence>
<dbReference type="Gene3D" id="1.10.260.50">
    <property type="match status" value="1"/>
</dbReference>
<keyword evidence="8" id="KW-0408">Iron</keyword>
<dbReference type="InterPro" id="IPR000192">
    <property type="entry name" value="Aminotrans_V_dom"/>
</dbReference>
<gene>
    <name evidence="14" type="primary">iscS_3</name>
    <name evidence="14" type="ORF">LuPra_03853</name>
</gene>
<comment type="similarity">
    <text evidence="3">Belongs to the class-V pyridoxal-phosphate-dependent aminotransferase family. NifS/IscS subfamily.</text>
</comment>
<dbReference type="EMBL" id="CP015136">
    <property type="protein sequence ID" value="AMY10615.1"/>
    <property type="molecule type" value="Genomic_DNA"/>
</dbReference>
<keyword evidence="5 14" id="KW-0808">Transferase</keyword>
<dbReference type="GO" id="GO:0046872">
    <property type="term" value="F:metal ion binding"/>
    <property type="evidence" value="ECO:0007669"/>
    <property type="project" value="UniProtKB-KW"/>
</dbReference>
<feature type="domain" description="Aminotransferase class V" evidence="13">
    <location>
        <begin position="8"/>
        <end position="369"/>
    </location>
</feature>
<evidence type="ECO:0000313" key="14">
    <source>
        <dbReference type="EMBL" id="AMY10615.1"/>
    </source>
</evidence>
<reference evidence="15" key="2">
    <citation type="submission" date="2016-04" db="EMBL/GenBank/DDBJ databases">
        <title>First Complete Genome Sequence of a Subdivision 6 Acidobacterium.</title>
        <authorList>
            <person name="Huang S."/>
            <person name="Vieira S."/>
            <person name="Bunk B."/>
            <person name="Riedel T."/>
            <person name="Sproeer C."/>
            <person name="Overmann J."/>
        </authorList>
    </citation>
    <scope>NUCLEOTIDE SEQUENCE [LARGE SCALE GENOMIC DNA]</scope>
    <source>
        <strain evidence="15">DSM 100886 HEG_-6_39</strain>
    </source>
</reference>